<evidence type="ECO:0000256" key="3">
    <source>
        <dbReference type="ARBA" id="ARBA00023235"/>
    </source>
</evidence>
<keyword evidence="3 5" id="KW-0413">Isomerase</keyword>
<accession>A0A5C6F6S3</accession>
<protein>
    <recommendedName>
        <fullName evidence="1">peptidylprolyl isomerase</fullName>
        <ecNumber evidence="1">5.2.1.8</ecNumber>
    </recommendedName>
</protein>
<dbReference type="CDD" id="cd00317">
    <property type="entry name" value="cyclophilin"/>
    <property type="match status" value="1"/>
</dbReference>
<dbReference type="SUPFAM" id="SSF49313">
    <property type="entry name" value="Cadherin-like"/>
    <property type="match status" value="1"/>
</dbReference>
<dbReference type="GO" id="GO:0016020">
    <property type="term" value="C:membrane"/>
    <property type="evidence" value="ECO:0007669"/>
    <property type="project" value="InterPro"/>
</dbReference>
<dbReference type="Pfam" id="PF07595">
    <property type="entry name" value="Planc_extracel"/>
    <property type="match status" value="1"/>
</dbReference>
<dbReference type="GO" id="GO:0004553">
    <property type="term" value="F:hydrolase activity, hydrolyzing O-glycosyl compounds"/>
    <property type="evidence" value="ECO:0007669"/>
    <property type="project" value="InterPro"/>
</dbReference>
<keyword evidence="6" id="KW-1185">Reference proteome</keyword>
<dbReference type="PANTHER" id="PTHR45625">
    <property type="entry name" value="PEPTIDYL-PROLYL CIS-TRANS ISOMERASE-RELATED"/>
    <property type="match status" value="1"/>
</dbReference>
<dbReference type="GO" id="GO:0000272">
    <property type="term" value="P:polysaccharide catabolic process"/>
    <property type="evidence" value="ECO:0007669"/>
    <property type="project" value="InterPro"/>
</dbReference>
<evidence type="ECO:0000256" key="2">
    <source>
        <dbReference type="ARBA" id="ARBA00023110"/>
    </source>
</evidence>
<comment type="caution">
    <text evidence="5">The sequence shown here is derived from an EMBL/GenBank/DDBJ whole genome shotgun (WGS) entry which is preliminary data.</text>
</comment>
<dbReference type="Proteomes" id="UP000317977">
    <property type="component" value="Unassembled WGS sequence"/>
</dbReference>
<dbReference type="InterPro" id="IPR015919">
    <property type="entry name" value="Cadherin-like_sf"/>
</dbReference>
<dbReference type="AlphaFoldDB" id="A0A5C6F6S3"/>
<dbReference type="Pfam" id="PF00160">
    <property type="entry name" value="Pro_isomerase"/>
    <property type="match status" value="1"/>
</dbReference>
<dbReference type="EC" id="5.2.1.8" evidence="1"/>
<feature type="domain" description="PPIase cyclophilin-type" evidence="4">
    <location>
        <begin position="107"/>
        <end position="260"/>
    </location>
</feature>
<dbReference type="GO" id="GO:0003755">
    <property type="term" value="F:peptidyl-prolyl cis-trans isomerase activity"/>
    <property type="evidence" value="ECO:0007669"/>
    <property type="project" value="UniProtKB-KW"/>
</dbReference>
<dbReference type="OrthoDB" id="270889at2"/>
<reference evidence="5 6" key="1">
    <citation type="submission" date="2019-02" db="EMBL/GenBank/DDBJ databases">
        <title>Deep-cultivation of Planctomycetes and their phenomic and genomic characterization uncovers novel biology.</title>
        <authorList>
            <person name="Wiegand S."/>
            <person name="Jogler M."/>
            <person name="Boedeker C."/>
            <person name="Pinto D."/>
            <person name="Vollmers J."/>
            <person name="Rivas-Marin E."/>
            <person name="Kohn T."/>
            <person name="Peeters S.H."/>
            <person name="Heuer A."/>
            <person name="Rast P."/>
            <person name="Oberbeckmann S."/>
            <person name="Bunk B."/>
            <person name="Jeske O."/>
            <person name="Meyerdierks A."/>
            <person name="Storesund J.E."/>
            <person name="Kallscheuer N."/>
            <person name="Luecker S."/>
            <person name="Lage O.M."/>
            <person name="Pohl T."/>
            <person name="Merkel B.J."/>
            <person name="Hornburger P."/>
            <person name="Mueller R.-W."/>
            <person name="Bruemmer F."/>
            <person name="Labrenz M."/>
            <person name="Spormann A.M."/>
            <person name="Op Den Camp H."/>
            <person name="Overmann J."/>
            <person name="Amann R."/>
            <person name="Jetten M.S.M."/>
            <person name="Mascher T."/>
            <person name="Medema M.H."/>
            <person name="Devos D.P."/>
            <person name="Kaster A.-K."/>
            <person name="Ovreas L."/>
            <person name="Rohde M."/>
            <person name="Galperin M.Y."/>
            <person name="Jogler C."/>
        </authorList>
    </citation>
    <scope>NUCLEOTIDE SEQUENCE [LARGE SCALE GENOMIC DNA]</scope>
    <source>
        <strain evidence="5 6">Poly59</strain>
    </source>
</reference>
<evidence type="ECO:0000313" key="6">
    <source>
        <dbReference type="Proteomes" id="UP000317977"/>
    </source>
</evidence>
<gene>
    <name evidence="5" type="primary">cypB</name>
    <name evidence="5" type="ORF">Poly59_03100</name>
</gene>
<dbReference type="Pfam" id="PF05345">
    <property type="entry name" value="He_PIG"/>
    <property type="match status" value="1"/>
</dbReference>
<evidence type="ECO:0000259" key="4">
    <source>
        <dbReference type="PROSITE" id="PS50072"/>
    </source>
</evidence>
<dbReference type="InterPro" id="IPR029000">
    <property type="entry name" value="Cyclophilin-like_dom_sf"/>
</dbReference>
<dbReference type="PROSITE" id="PS50072">
    <property type="entry name" value="CSA_PPIASE_2"/>
    <property type="match status" value="1"/>
</dbReference>
<dbReference type="InterPro" id="IPR002130">
    <property type="entry name" value="Cyclophilin-type_PPIase_dom"/>
</dbReference>
<dbReference type="InterPro" id="IPR002105">
    <property type="entry name" value="Dockerin_1_rpt"/>
</dbReference>
<dbReference type="Pfam" id="PF00404">
    <property type="entry name" value="Dockerin_1"/>
    <property type="match status" value="1"/>
</dbReference>
<dbReference type="EMBL" id="SJPX01000001">
    <property type="protein sequence ID" value="TWU57403.1"/>
    <property type="molecule type" value="Genomic_DNA"/>
</dbReference>
<dbReference type="GO" id="GO:0005509">
    <property type="term" value="F:calcium ion binding"/>
    <property type="evidence" value="ECO:0007669"/>
    <property type="project" value="InterPro"/>
</dbReference>
<dbReference type="PANTHER" id="PTHR45625:SF4">
    <property type="entry name" value="PEPTIDYLPROLYL ISOMERASE DOMAIN AND WD REPEAT-CONTAINING PROTEIN 1"/>
    <property type="match status" value="1"/>
</dbReference>
<evidence type="ECO:0000313" key="5">
    <source>
        <dbReference type="EMBL" id="TWU57403.1"/>
    </source>
</evidence>
<proteinExistence type="predicted"/>
<dbReference type="PRINTS" id="PR00153">
    <property type="entry name" value="CSAPPISMRASE"/>
</dbReference>
<dbReference type="InterPro" id="IPR013783">
    <property type="entry name" value="Ig-like_fold"/>
</dbReference>
<keyword evidence="2" id="KW-0697">Rotamase</keyword>
<organism evidence="5 6">
    <name type="scientific">Rubripirellula reticaptiva</name>
    <dbReference type="NCBI Taxonomy" id="2528013"/>
    <lineage>
        <taxon>Bacteria</taxon>
        <taxon>Pseudomonadati</taxon>
        <taxon>Planctomycetota</taxon>
        <taxon>Planctomycetia</taxon>
        <taxon>Pirellulales</taxon>
        <taxon>Pirellulaceae</taxon>
        <taxon>Rubripirellula</taxon>
    </lineage>
</organism>
<dbReference type="InterPro" id="IPR044666">
    <property type="entry name" value="Cyclophilin_A-like"/>
</dbReference>
<dbReference type="Gene3D" id="2.60.40.10">
    <property type="entry name" value="Immunoglobulins"/>
    <property type="match status" value="1"/>
</dbReference>
<sequence length="718" mass="75944">MPVTSFRSRLRRHLRLENLEARRLLAGDWDLPPALASDVWAASRIVAKAEGETTDAPSFQLIADQTVEMGSPLHIPIDAAGASGGPLTTTVTVSNPALVEAVVISGNRSIRVDVENFGEMVFELFEQRAPRASGRVIELAEAGFYDGILFHRVIDGFVLQAGDPTATGTSGSDLADFDDEFHPDLQHNREGILSFAKTSDDTNNSQFFVTATDTRHLDFNHSIFGQLVEGFDVRKAISKTPVDSVTSKPLTDVVIRTIDVFDDVENSVVMLRALAADVQVDVTVQVTDQDGNSVSQTFVVSTVADAVNANPFLKPIPPQVLASSNETYSLTLEAIDLESDAVAFAGQYSSDSFGSTASLDPVTGIFEITPAAGFTGTIDFLFGVTSAVANNLPYDIQAFQLQFIDSLLVPSSPVLESVNHQALTTTVSEATAGALIELVDSNTGEVLATTSADSGVVVVTWDFPESLQSGEYSLVARSRVGSLVSGSSSALVVNIDRTAPMIDTVALPTHGFAGEPIAAAMAADEVISRWSIVDGPELMTIDPAAGLLQWTPPSSVRGVQSFTVVGEDVAGNSAAIELTVQITSRYVNPANPYDVDGNGAVSGLDALLVINALSRGGGTIGLPEYDLNSPSGLSSLRQDYYYNANQDVAITALDALVVINEIGRQQVSGEGEAAAERRLGLIDAAIWSISIGGPHGWDSLGSTMAEDRDFDGLPGQLF</sequence>
<dbReference type="InterPro" id="IPR011506">
    <property type="entry name" value="Planctomycete_extracellular"/>
</dbReference>
<dbReference type="Gene3D" id="2.40.100.10">
    <property type="entry name" value="Cyclophilin-like"/>
    <property type="match status" value="1"/>
</dbReference>
<name>A0A5C6F6S3_9BACT</name>
<evidence type="ECO:0000256" key="1">
    <source>
        <dbReference type="ARBA" id="ARBA00013194"/>
    </source>
</evidence>
<dbReference type="SUPFAM" id="SSF50891">
    <property type="entry name" value="Cyclophilin-like"/>
    <property type="match status" value="1"/>
</dbReference>